<dbReference type="GO" id="GO:0005975">
    <property type="term" value="P:carbohydrate metabolic process"/>
    <property type="evidence" value="ECO:0007669"/>
    <property type="project" value="InterPro"/>
</dbReference>
<protein>
    <submittedName>
        <fullName evidence="2">D-glucuronyl C5-epimerase C-terminus</fullName>
    </submittedName>
</protein>
<organism evidence="2 3">
    <name type="scientific">Deinococcus hopiensis KR-140</name>
    <dbReference type="NCBI Taxonomy" id="695939"/>
    <lineage>
        <taxon>Bacteria</taxon>
        <taxon>Thermotogati</taxon>
        <taxon>Deinococcota</taxon>
        <taxon>Deinococci</taxon>
        <taxon>Deinococcales</taxon>
        <taxon>Deinococcaceae</taxon>
        <taxon>Deinococcus</taxon>
    </lineage>
</organism>
<name>A0A1W1UHD6_9DEIO</name>
<accession>A0A1W1UHD6</accession>
<dbReference type="GO" id="GO:0015012">
    <property type="term" value="P:heparan sulfate proteoglycan biosynthetic process"/>
    <property type="evidence" value="ECO:0007669"/>
    <property type="project" value="InterPro"/>
</dbReference>
<proteinExistence type="predicted"/>
<dbReference type="InterPro" id="IPR008928">
    <property type="entry name" value="6-hairpin_glycosidase_sf"/>
</dbReference>
<dbReference type="PANTHER" id="PTHR13174:SF3">
    <property type="entry name" value="D-GLUCURONYL C5-EPIMERASE"/>
    <property type="match status" value="1"/>
</dbReference>
<evidence type="ECO:0000313" key="3">
    <source>
        <dbReference type="Proteomes" id="UP000192582"/>
    </source>
</evidence>
<dbReference type="InterPro" id="IPR010598">
    <property type="entry name" value="C5-epim_C"/>
</dbReference>
<feature type="domain" description="D-glucuronyl C5-epimerase C-terminal" evidence="1">
    <location>
        <begin position="138"/>
        <end position="280"/>
    </location>
</feature>
<dbReference type="STRING" id="695939.SAMN00790413_05529"/>
<dbReference type="SUPFAM" id="SSF48208">
    <property type="entry name" value="Six-hairpin glycosidases"/>
    <property type="match status" value="1"/>
</dbReference>
<keyword evidence="3" id="KW-1185">Reference proteome</keyword>
<dbReference type="EMBL" id="FWWU01000004">
    <property type="protein sequence ID" value="SMB80442.1"/>
    <property type="molecule type" value="Genomic_DNA"/>
</dbReference>
<dbReference type="AlphaFoldDB" id="A0A1W1UHD6"/>
<evidence type="ECO:0000313" key="2">
    <source>
        <dbReference type="EMBL" id="SMB80442.1"/>
    </source>
</evidence>
<reference evidence="2 3" key="1">
    <citation type="submission" date="2017-04" db="EMBL/GenBank/DDBJ databases">
        <authorList>
            <person name="Afonso C.L."/>
            <person name="Miller P.J."/>
            <person name="Scott M.A."/>
            <person name="Spackman E."/>
            <person name="Goraichik I."/>
            <person name="Dimitrov K.M."/>
            <person name="Suarez D.L."/>
            <person name="Swayne D.E."/>
        </authorList>
    </citation>
    <scope>NUCLEOTIDE SEQUENCE [LARGE SCALE GENOMIC DNA]</scope>
    <source>
        <strain evidence="2 3">KR-140</strain>
    </source>
</reference>
<gene>
    <name evidence="2" type="ORF">SAMN00790413_05529</name>
</gene>
<dbReference type="Proteomes" id="UP000192582">
    <property type="component" value="Unassembled WGS sequence"/>
</dbReference>
<dbReference type="PANTHER" id="PTHR13174">
    <property type="entry name" value="D-GLUCURONYL C5-EPIMERASE"/>
    <property type="match status" value="1"/>
</dbReference>
<sequence length="324" mass="36511">MKKLYRVSSLYKLISRWVSIALGKSYWHMPQGLGKQFEPGKLLGYFNDMTAKTIWLGKTDKNGFPLVRVGGREVLFPTTLFQKALGHWDCSLNAEIEEVSRMGHRTDFLKVAEWAVSQQDTEGGWSVWSLVNLPSASPYSAMTQGEGISLLVRAYSLTGEEKFMVAARRALQPLLKDVSQGGVSREVNGKIILEELPAKEAKAVFNGWVFAIFGLYDLLLVGKDKMVDERLQITLKTLVNSLKDYNSGFWSYYDLSHNISSPFYHELHIAQLKALEITFLDHSAAFSVVRKEFERQLSNPIDKALSVIIKIGQKISKPTKEVVS</sequence>
<dbReference type="OrthoDB" id="1495918at2"/>
<dbReference type="GO" id="GO:0047464">
    <property type="term" value="F:heparosan-N-sulfate-glucuronate 5-epimerase activity"/>
    <property type="evidence" value="ECO:0007669"/>
    <property type="project" value="InterPro"/>
</dbReference>
<evidence type="ECO:0000259" key="1">
    <source>
        <dbReference type="Pfam" id="PF06662"/>
    </source>
</evidence>
<dbReference type="Pfam" id="PF06662">
    <property type="entry name" value="C5-epim_C"/>
    <property type="match status" value="1"/>
</dbReference>
<dbReference type="InterPro" id="IPR039721">
    <property type="entry name" value="C5-epimerase"/>
</dbReference>